<evidence type="ECO:0000256" key="8">
    <source>
        <dbReference type="ARBA" id="ARBA00044633"/>
    </source>
</evidence>
<evidence type="ECO:0000256" key="9">
    <source>
        <dbReference type="HAMAP-Rule" id="MF_00210"/>
    </source>
</evidence>
<dbReference type="InterPro" id="IPR006264">
    <property type="entry name" value="EPSP_synthase"/>
</dbReference>
<reference evidence="11" key="1">
    <citation type="submission" date="2020-10" db="EMBL/GenBank/DDBJ databases">
        <authorList>
            <person name="Gilroy R."/>
        </authorList>
    </citation>
    <scope>NUCLEOTIDE SEQUENCE</scope>
    <source>
        <strain evidence="11">CHK154-7741</strain>
    </source>
</reference>
<comment type="caution">
    <text evidence="9">Lacks conserved residue(s) required for the propagation of feature annotation.</text>
</comment>
<feature type="binding site" evidence="9">
    <location>
        <position position="21"/>
    </location>
    <ligand>
        <name>3-phosphoshikimate</name>
        <dbReference type="ChEBI" id="CHEBI:145989"/>
    </ligand>
</feature>
<feature type="binding site" evidence="9">
    <location>
        <position position="92"/>
    </location>
    <ligand>
        <name>phosphoenolpyruvate</name>
        <dbReference type="ChEBI" id="CHEBI:58702"/>
    </ligand>
</feature>
<dbReference type="EMBL" id="DVOD01000071">
    <property type="protein sequence ID" value="HIU93388.1"/>
    <property type="molecule type" value="Genomic_DNA"/>
</dbReference>
<dbReference type="EC" id="2.5.1.19" evidence="9"/>
<dbReference type="InterPro" id="IPR001986">
    <property type="entry name" value="Enolpyruvate_Tfrase_dom"/>
</dbReference>
<comment type="similarity">
    <text evidence="3 9">Belongs to the EPSP synthase family.</text>
</comment>
<comment type="subunit">
    <text evidence="9">Monomer.</text>
</comment>
<evidence type="ECO:0000256" key="3">
    <source>
        <dbReference type="ARBA" id="ARBA00009948"/>
    </source>
</evidence>
<dbReference type="CDD" id="cd01556">
    <property type="entry name" value="EPSP_synthase"/>
    <property type="match status" value="1"/>
</dbReference>
<feature type="binding site" evidence="9">
    <location>
        <position position="310"/>
    </location>
    <ligand>
        <name>3-phosphoshikimate</name>
        <dbReference type="ChEBI" id="CHEBI:145989"/>
    </ligand>
</feature>
<evidence type="ECO:0000259" key="10">
    <source>
        <dbReference type="Pfam" id="PF00275"/>
    </source>
</evidence>
<comment type="subcellular location">
    <subcellularLocation>
        <location evidence="9">Cytoplasm</location>
    </subcellularLocation>
</comment>
<dbReference type="Proteomes" id="UP000886748">
    <property type="component" value="Unassembled WGS sequence"/>
</dbReference>
<evidence type="ECO:0000256" key="5">
    <source>
        <dbReference type="ARBA" id="ARBA00022605"/>
    </source>
</evidence>
<keyword evidence="6 9" id="KW-0808">Transferase</keyword>
<dbReference type="GO" id="GO:0009073">
    <property type="term" value="P:aromatic amino acid family biosynthetic process"/>
    <property type="evidence" value="ECO:0007669"/>
    <property type="project" value="UniProtKB-KW"/>
</dbReference>
<comment type="pathway">
    <text evidence="2 9">Metabolic intermediate biosynthesis; chorismate biosynthesis; chorismate from D-erythrose 4-phosphate and phosphoenolpyruvate: step 6/7.</text>
</comment>
<dbReference type="Gene3D" id="3.65.10.10">
    <property type="entry name" value="Enolpyruvate transferase domain"/>
    <property type="match status" value="2"/>
</dbReference>
<dbReference type="PROSITE" id="PS00104">
    <property type="entry name" value="EPSP_SYNTHASE_1"/>
    <property type="match status" value="1"/>
</dbReference>
<comment type="caution">
    <text evidence="11">The sequence shown here is derived from an EMBL/GenBank/DDBJ whole genome shotgun (WGS) entry which is preliminary data.</text>
</comment>
<gene>
    <name evidence="9 11" type="primary">aroA</name>
    <name evidence="11" type="ORF">IAD26_09705</name>
</gene>
<dbReference type="PANTHER" id="PTHR21090:SF5">
    <property type="entry name" value="PENTAFUNCTIONAL AROM POLYPEPTIDE"/>
    <property type="match status" value="1"/>
</dbReference>
<keyword evidence="7 9" id="KW-0057">Aromatic amino acid biosynthesis</keyword>
<keyword evidence="5 9" id="KW-0028">Amino-acid biosynthesis</keyword>
<name>A0A9D1N1B4_9CLOT</name>
<keyword evidence="4 9" id="KW-0963">Cytoplasm</keyword>
<evidence type="ECO:0000256" key="6">
    <source>
        <dbReference type="ARBA" id="ARBA00022679"/>
    </source>
</evidence>
<dbReference type="GO" id="GO:0003866">
    <property type="term" value="F:3-phosphoshikimate 1-carboxyvinyltransferase activity"/>
    <property type="evidence" value="ECO:0007669"/>
    <property type="project" value="UniProtKB-UniRule"/>
</dbReference>
<evidence type="ECO:0000256" key="7">
    <source>
        <dbReference type="ARBA" id="ARBA00023141"/>
    </source>
</evidence>
<dbReference type="GO" id="GO:0009423">
    <property type="term" value="P:chorismate biosynthetic process"/>
    <property type="evidence" value="ECO:0007669"/>
    <property type="project" value="UniProtKB-UniRule"/>
</dbReference>
<feature type="binding site" evidence="9">
    <location>
        <position position="22"/>
    </location>
    <ligand>
        <name>3-phosphoshikimate</name>
        <dbReference type="ChEBI" id="CHEBI:145989"/>
    </ligand>
</feature>
<feature type="binding site" evidence="9">
    <location>
        <position position="341"/>
    </location>
    <ligand>
        <name>phosphoenolpyruvate</name>
        <dbReference type="ChEBI" id="CHEBI:58702"/>
    </ligand>
</feature>
<feature type="active site" description="Proton acceptor" evidence="9">
    <location>
        <position position="310"/>
    </location>
</feature>
<evidence type="ECO:0000256" key="4">
    <source>
        <dbReference type="ARBA" id="ARBA00022490"/>
    </source>
</evidence>
<dbReference type="HAMAP" id="MF_00210">
    <property type="entry name" value="EPSP_synth"/>
    <property type="match status" value="1"/>
</dbReference>
<dbReference type="AlphaFoldDB" id="A0A9D1N1B4"/>
<comment type="catalytic activity">
    <reaction evidence="8">
        <text>3-phosphoshikimate + phosphoenolpyruvate = 5-O-(1-carboxyvinyl)-3-phosphoshikimate + phosphate</text>
        <dbReference type="Rhea" id="RHEA:21256"/>
        <dbReference type="ChEBI" id="CHEBI:43474"/>
        <dbReference type="ChEBI" id="CHEBI:57701"/>
        <dbReference type="ChEBI" id="CHEBI:58702"/>
        <dbReference type="ChEBI" id="CHEBI:145989"/>
        <dbReference type="EC" id="2.5.1.19"/>
    </reaction>
    <physiologicalReaction direction="left-to-right" evidence="8">
        <dbReference type="Rhea" id="RHEA:21257"/>
    </physiologicalReaction>
</comment>
<sequence>MNLTVEKSKGLNGCVTIPADKSISHRSAMFAALTGGVLEVKNFSMGADCLSTLSIIKELGCEAEFIAQKHLKINAKNAFKKDRYNLDCGNSGTSMRLFSGIVASREIEATLFGDESLSKRPMKRVILPLELMGAKIKHQNFKAPLVIQGKELYPIDYKSPIASAQVKSCILLAGLNTYGETKVTEPFVSRDHTERMLKYLGADIISEGNVTKIKKSTLEPKNLSVCGDISSAAFFMVAAAIVPNSDIILKNVGLNQTRTGIIDVLVQMGADIEILDKRLESNEEVGDIRIKTSELKAVTIEGEIIPRLIDELPVIAVLASQAEGKTVVKDAGDLRNKESDRIKCLVTELLKLGVDIEETPDGFIVNGKTRLKGGAVTECYHDHRLAMSLYVAGLVCEQPVLINEFQWVDISFPEFLPLMESLF</sequence>
<feature type="domain" description="Enolpyruvate transferase" evidence="10">
    <location>
        <begin position="5"/>
        <end position="417"/>
    </location>
</feature>
<dbReference type="InterPro" id="IPR023193">
    <property type="entry name" value="EPSP_synthase_CS"/>
</dbReference>
<dbReference type="Pfam" id="PF00275">
    <property type="entry name" value="EPSP_synthase"/>
    <property type="match status" value="1"/>
</dbReference>
<dbReference type="GO" id="GO:0005737">
    <property type="term" value="C:cytoplasm"/>
    <property type="evidence" value="ECO:0007669"/>
    <property type="project" value="UniProtKB-SubCell"/>
</dbReference>
<evidence type="ECO:0000256" key="2">
    <source>
        <dbReference type="ARBA" id="ARBA00004811"/>
    </source>
</evidence>
<dbReference type="InterPro" id="IPR036968">
    <property type="entry name" value="Enolpyruvate_Tfrase_sf"/>
</dbReference>
<proteinExistence type="inferred from homology"/>
<evidence type="ECO:0000313" key="11">
    <source>
        <dbReference type="EMBL" id="HIU93388.1"/>
    </source>
</evidence>
<feature type="binding site" evidence="9">
    <location>
        <position position="165"/>
    </location>
    <ligand>
        <name>phosphoenolpyruvate</name>
        <dbReference type="ChEBI" id="CHEBI:58702"/>
    </ligand>
</feature>
<dbReference type="InterPro" id="IPR013792">
    <property type="entry name" value="RNA3'P_cycl/enolpyr_Trfase_a/b"/>
</dbReference>
<protein>
    <recommendedName>
        <fullName evidence="9">3-phosphoshikimate 1-carboxyvinyltransferase</fullName>
        <ecNumber evidence="9">2.5.1.19</ecNumber>
    </recommendedName>
    <alternativeName>
        <fullName evidence="9">5-enolpyruvylshikimate-3-phosphate synthase</fullName>
        <shortName evidence="9">EPSP synthase</shortName>
        <shortName evidence="9">EPSPS</shortName>
    </alternativeName>
</protein>
<comment type="function">
    <text evidence="1 9">Catalyzes the transfer of the enolpyruvyl moiety of phosphoenolpyruvate (PEP) to the 5-hydroxyl of shikimate-3-phosphate (S3P) to produce enolpyruvyl shikimate-3-phosphate and inorganic phosphate.</text>
</comment>
<organism evidence="11 12">
    <name type="scientific">Candidatus Limenecus avicola</name>
    <dbReference type="NCBI Taxonomy" id="2840847"/>
    <lineage>
        <taxon>Bacteria</taxon>
        <taxon>Bacillati</taxon>
        <taxon>Bacillota</taxon>
        <taxon>Clostridia</taxon>
        <taxon>Eubacteriales</taxon>
        <taxon>Clostridiaceae</taxon>
        <taxon>Clostridiaceae incertae sedis</taxon>
        <taxon>Candidatus Limenecus</taxon>
    </lineage>
</organism>
<feature type="binding site" evidence="9">
    <location>
        <position position="21"/>
    </location>
    <ligand>
        <name>phosphoenolpyruvate</name>
        <dbReference type="ChEBI" id="CHEBI:58702"/>
    </ligand>
</feature>
<evidence type="ECO:0000313" key="12">
    <source>
        <dbReference type="Proteomes" id="UP000886748"/>
    </source>
</evidence>
<reference evidence="11" key="2">
    <citation type="journal article" date="2021" name="PeerJ">
        <title>Extensive microbial diversity within the chicken gut microbiome revealed by metagenomics and culture.</title>
        <authorList>
            <person name="Gilroy R."/>
            <person name="Ravi A."/>
            <person name="Getino M."/>
            <person name="Pursley I."/>
            <person name="Horton D.L."/>
            <person name="Alikhan N.F."/>
            <person name="Baker D."/>
            <person name="Gharbi K."/>
            <person name="Hall N."/>
            <person name="Watson M."/>
            <person name="Adriaenssens E.M."/>
            <person name="Foster-Nyarko E."/>
            <person name="Jarju S."/>
            <person name="Secka A."/>
            <person name="Antonio M."/>
            <person name="Oren A."/>
            <person name="Chaudhuri R.R."/>
            <person name="La Ragione R."/>
            <person name="Hildebrand F."/>
            <person name="Pallen M.J."/>
        </authorList>
    </citation>
    <scope>NUCLEOTIDE SEQUENCE</scope>
    <source>
        <strain evidence="11">CHK154-7741</strain>
    </source>
</reference>
<dbReference type="FunFam" id="3.65.10.10:FF:000006">
    <property type="entry name" value="3-phosphoshikimate 1-carboxyvinyltransferase"/>
    <property type="match status" value="1"/>
</dbReference>
<feature type="binding site" evidence="9">
    <location>
        <position position="26"/>
    </location>
    <ligand>
        <name>3-phosphoshikimate</name>
        <dbReference type="ChEBI" id="CHEBI:145989"/>
    </ligand>
</feature>
<dbReference type="NCBIfam" id="TIGR01356">
    <property type="entry name" value="aroA"/>
    <property type="match status" value="1"/>
</dbReference>
<dbReference type="SUPFAM" id="SSF55205">
    <property type="entry name" value="EPT/RTPC-like"/>
    <property type="match status" value="1"/>
</dbReference>
<feature type="binding site" evidence="9">
    <location>
        <position position="163"/>
    </location>
    <ligand>
        <name>3-phosphoshikimate</name>
        <dbReference type="ChEBI" id="CHEBI:145989"/>
    </ligand>
</feature>
<feature type="binding site" evidence="9">
    <location>
        <position position="120"/>
    </location>
    <ligand>
        <name>phosphoenolpyruvate</name>
        <dbReference type="ChEBI" id="CHEBI:58702"/>
    </ligand>
</feature>
<feature type="binding site" evidence="9">
    <location>
        <position position="165"/>
    </location>
    <ligand>
        <name>3-phosphoshikimate</name>
        <dbReference type="ChEBI" id="CHEBI:145989"/>
    </ligand>
</feature>
<dbReference type="PANTHER" id="PTHR21090">
    <property type="entry name" value="AROM/DEHYDROQUINATE SYNTHASE"/>
    <property type="match status" value="1"/>
</dbReference>
<dbReference type="GO" id="GO:0008652">
    <property type="term" value="P:amino acid biosynthetic process"/>
    <property type="evidence" value="ECO:0007669"/>
    <property type="project" value="UniProtKB-KW"/>
</dbReference>
<feature type="binding site" evidence="9">
    <location>
        <position position="337"/>
    </location>
    <ligand>
        <name>3-phosphoshikimate</name>
        <dbReference type="ChEBI" id="CHEBI:145989"/>
    </ligand>
</feature>
<dbReference type="PIRSF" id="PIRSF000505">
    <property type="entry name" value="EPSPS"/>
    <property type="match status" value="1"/>
</dbReference>
<accession>A0A9D1N1B4</accession>
<feature type="binding site" evidence="9">
    <location>
        <position position="384"/>
    </location>
    <ligand>
        <name>phosphoenolpyruvate</name>
        <dbReference type="ChEBI" id="CHEBI:58702"/>
    </ligand>
</feature>
<evidence type="ECO:0000256" key="1">
    <source>
        <dbReference type="ARBA" id="ARBA00002174"/>
    </source>
</evidence>
<dbReference type="FunFam" id="3.65.10.10:FF:000005">
    <property type="entry name" value="3-phosphoshikimate 1-carboxyvinyltransferase"/>
    <property type="match status" value="1"/>
</dbReference>